<evidence type="ECO:0000259" key="7">
    <source>
        <dbReference type="PROSITE" id="PS50118"/>
    </source>
</evidence>
<dbReference type="SMART" id="SM00398">
    <property type="entry name" value="HMG"/>
    <property type="match status" value="2"/>
</dbReference>
<feature type="non-terminal residue" evidence="8">
    <location>
        <position position="1"/>
    </location>
</feature>
<dbReference type="GO" id="GO:0005634">
    <property type="term" value="C:nucleus"/>
    <property type="evidence" value="ECO:0007669"/>
    <property type="project" value="UniProtKB-SubCell"/>
</dbReference>
<dbReference type="InterPro" id="IPR036910">
    <property type="entry name" value="HMG_box_dom_sf"/>
</dbReference>
<dbReference type="EMBL" id="DF144182">
    <property type="protein sequence ID" value="GAA37121.2"/>
    <property type="molecule type" value="Genomic_DNA"/>
</dbReference>
<organism evidence="8 9">
    <name type="scientific">Clonorchis sinensis</name>
    <name type="common">Chinese liver fluke</name>
    <dbReference type="NCBI Taxonomy" id="79923"/>
    <lineage>
        <taxon>Eukaryota</taxon>
        <taxon>Metazoa</taxon>
        <taxon>Spiralia</taxon>
        <taxon>Lophotrochozoa</taxon>
        <taxon>Platyhelminthes</taxon>
        <taxon>Trematoda</taxon>
        <taxon>Digenea</taxon>
        <taxon>Opisthorchiida</taxon>
        <taxon>Opisthorchiata</taxon>
        <taxon>Opisthorchiidae</taxon>
        <taxon>Clonorchis</taxon>
    </lineage>
</organism>
<feature type="DNA-binding region" description="HMG box" evidence="5">
    <location>
        <begin position="105"/>
        <end position="171"/>
    </location>
</feature>
<dbReference type="AlphaFoldDB" id="H2KUT5"/>
<name>H2KUT5_CLOSI</name>
<dbReference type="PRINTS" id="PR00886">
    <property type="entry name" value="HIGHMOBLTY12"/>
</dbReference>
<dbReference type="PANTHER" id="PTHR48112">
    <property type="entry name" value="HIGH MOBILITY GROUP PROTEIN DSP1"/>
    <property type="match status" value="1"/>
</dbReference>
<keyword evidence="4 5" id="KW-0539">Nucleus</keyword>
<dbReference type="SUPFAM" id="SSF47095">
    <property type="entry name" value="HMG-box"/>
    <property type="match status" value="2"/>
</dbReference>
<dbReference type="CDD" id="cd21978">
    <property type="entry name" value="HMG-box_HMGB_rpt1"/>
    <property type="match status" value="1"/>
</dbReference>
<evidence type="ECO:0000256" key="1">
    <source>
        <dbReference type="ARBA" id="ARBA00004123"/>
    </source>
</evidence>
<feature type="domain" description="HMG box" evidence="7">
    <location>
        <begin position="15"/>
        <end position="85"/>
    </location>
</feature>
<dbReference type="PROSITE" id="PS50118">
    <property type="entry name" value="HMG_BOX_2"/>
    <property type="match status" value="2"/>
</dbReference>
<evidence type="ECO:0000256" key="6">
    <source>
        <dbReference type="SAM" id="MobiDB-lite"/>
    </source>
</evidence>
<dbReference type="Pfam" id="PF09011">
    <property type="entry name" value="HMG_box_2"/>
    <property type="match status" value="1"/>
</dbReference>
<keyword evidence="9" id="KW-1185">Reference proteome</keyword>
<evidence type="ECO:0000256" key="5">
    <source>
        <dbReference type="PROSITE-ProRule" id="PRU00267"/>
    </source>
</evidence>
<dbReference type="FunFam" id="1.10.30.10:FF:000073">
    <property type="entry name" value="High mobility group protein 1 homolog"/>
    <property type="match status" value="1"/>
</dbReference>
<evidence type="ECO:0000256" key="2">
    <source>
        <dbReference type="ARBA" id="ARBA00008774"/>
    </source>
</evidence>
<dbReference type="Pfam" id="PF00505">
    <property type="entry name" value="HMG_box"/>
    <property type="match status" value="1"/>
</dbReference>
<dbReference type="GO" id="GO:0003677">
    <property type="term" value="F:DNA binding"/>
    <property type="evidence" value="ECO:0007669"/>
    <property type="project" value="UniProtKB-UniRule"/>
</dbReference>
<evidence type="ECO:0000313" key="9">
    <source>
        <dbReference type="Proteomes" id="UP000008909"/>
    </source>
</evidence>
<accession>H2KUT5</accession>
<gene>
    <name evidence="8" type="ORF">CLF_110255</name>
</gene>
<feature type="domain" description="HMG box" evidence="7">
    <location>
        <begin position="105"/>
        <end position="171"/>
    </location>
</feature>
<dbReference type="PANTHER" id="PTHR48112:SF32">
    <property type="entry name" value="HIGH MOBILITY GROUP PROTEIN B3"/>
    <property type="match status" value="1"/>
</dbReference>
<dbReference type="Gene3D" id="1.10.30.10">
    <property type="entry name" value="High mobility group box domain"/>
    <property type="match status" value="2"/>
</dbReference>
<evidence type="ECO:0000256" key="4">
    <source>
        <dbReference type="ARBA" id="ARBA00023242"/>
    </source>
</evidence>
<comment type="similarity">
    <text evidence="2">Belongs to the HMGB family.</text>
</comment>
<dbReference type="Proteomes" id="UP000008909">
    <property type="component" value="Unassembled WGS sequence"/>
</dbReference>
<sequence length="378" mass="43506">VEYGANMMVKDKNRPKHPMSAYACFVQVIREEHRKKHPNENVIFSEFSKKCAEKWKQMSNEQRRCFEEMAKLDLDRFNREMAHYVPPAGMRRGRRRRRTKDPAMPKRSWSAFFFFCDAFRSKIRNEHPDWKVSDIAKELGRRWEECTDKEKYERHAQNDKLRYEQDMQKYKAGIYVATKRARVEEDEDIEPSCVTVAPGDSHRQANDTTDGPAHDGVSIEDSTFILVKAPPGLKIAEFLLDEYTGTAEGLKDKLTSLDTKTTSKHVNLKTAEHVCVSSSFSCTTLSVPSRHATRRKHGGSDTAEMRWSGSNHEPLGGRRSPQVPVNLMSSLNPNWTDFDKYTHLETSQMRDSAGFQTMTVNFDGIAMQKLGLCENSEH</sequence>
<keyword evidence="3 5" id="KW-0238">DNA-binding</keyword>
<feature type="region of interest" description="Disordered" evidence="6">
    <location>
        <begin position="291"/>
        <end position="319"/>
    </location>
</feature>
<dbReference type="InterPro" id="IPR009071">
    <property type="entry name" value="HMG_box_dom"/>
</dbReference>
<protein>
    <submittedName>
        <fullName evidence="8">High mobility group protein B1</fullName>
    </submittedName>
</protein>
<feature type="DNA-binding region" description="HMG box" evidence="5">
    <location>
        <begin position="15"/>
        <end position="85"/>
    </location>
</feature>
<dbReference type="FunFam" id="1.10.30.10:FF:000016">
    <property type="entry name" value="FACT complex subunit SSRP1"/>
    <property type="match status" value="1"/>
</dbReference>
<reference evidence="8" key="1">
    <citation type="journal article" date="2011" name="Genome Biol.">
        <title>The draft genome of the carcinogenic human liver fluke Clonorchis sinensis.</title>
        <authorList>
            <person name="Wang X."/>
            <person name="Chen W."/>
            <person name="Huang Y."/>
            <person name="Sun J."/>
            <person name="Men J."/>
            <person name="Liu H."/>
            <person name="Luo F."/>
            <person name="Guo L."/>
            <person name="Lv X."/>
            <person name="Deng C."/>
            <person name="Zhou C."/>
            <person name="Fan Y."/>
            <person name="Li X."/>
            <person name="Huang L."/>
            <person name="Hu Y."/>
            <person name="Liang C."/>
            <person name="Hu X."/>
            <person name="Xu J."/>
            <person name="Yu X."/>
        </authorList>
    </citation>
    <scope>NUCLEOTIDE SEQUENCE [LARGE SCALE GENOMIC DNA]</scope>
    <source>
        <strain evidence="8">Henan</strain>
    </source>
</reference>
<comment type="subcellular location">
    <subcellularLocation>
        <location evidence="1">Nucleus</location>
    </subcellularLocation>
</comment>
<evidence type="ECO:0000256" key="3">
    <source>
        <dbReference type="ARBA" id="ARBA00023125"/>
    </source>
</evidence>
<proteinExistence type="inferred from homology"/>
<dbReference type="InterPro" id="IPR050342">
    <property type="entry name" value="HMGB"/>
</dbReference>
<evidence type="ECO:0000313" key="8">
    <source>
        <dbReference type="EMBL" id="GAA37121.2"/>
    </source>
</evidence>